<evidence type="ECO:0000259" key="2">
    <source>
        <dbReference type="PROSITE" id="PS50181"/>
    </source>
</evidence>
<feature type="compositionally biased region" description="Polar residues" evidence="1">
    <location>
        <begin position="15"/>
        <end position="27"/>
    </location>
</feature>
<name>A0ABR3EUW9_9AGAR</name>
<gene>
    <name evidence="3" type="ORF">V5O48_015290</name>
</gene>
<dbReference type="Proteomes" id="UP001465976">
    <property type="component" value="Unassembled WGS sequence"/>
</dbReference>
<evidence type="ECO:0000313" key="4">
    <source>
        <dbReference type="Proteomes" id="UP001465976"/>
    </source>
</evidence>
<feature type="domain" description="F-box" evidence="2">
    <location>
        <begin position="31"/>
        <end position="81"/>
    </location>
</feature>
<feature type="region of interest" description="Disordered" evidence="1">
    <location>
        <begin position="1"/>
        <end position="27"/>
    </location>
</feature>
<reference evidence="3 4" key="1">
    <citation type="submission" date="2024-02" db="EMBL/GenBank/DDBJ databases">
        <title>A draft genome for the cacao thread blight pathogen Marasmius crinis-equi.</title>
        <authorList>
            <person name="Cohen S.P."/>
            <person name="Baruah I.K."/>
            <person name="Amoako-Attah I."/>
            <person name="Bukari Y."/>
            <person name="Meinhardt L.W."/>
            <person name="Bailey B.A."/>
        </authorList>
    </citation>
    <scope>NUCLEOTIDE SEQUENCE [LARGE SCALE GENOMIC DNA]</scope>
    <source>
        <strain evidence="3 4">GH-76</strain>
    </source>
</reference>
<accession>A0ABR3EUW9</accession>
<sequence>MSSRTRRRKSARLIEQNNKGSASYANEDQGSVGITGLPLDIVYEIFANLQTPDILNLSRTTQRLRDFILFRPSSSSVWRIARENVVPKIPSPPEELGLSEPQYASLLFDTECRMCGMGPSDGVLWMLRLRCHDKCARRRLSTLDAIVKRQSDVTGHLTTKFMLDHCGHVPCYTYRSTNLYVPNSIRRLRAEWLKVKDDLEKLMDWEGRKRQEHRQLEKWATECKSWTIDLTHQRRMKITSELLKLGWKQEELEDPLFSDPTHGLRHQAKLFTAHDWHANIKAPLIKRLEEVRAQRLEAERKRVFNKRSRTFATLYLDRCDSVRSRGITLPSKGDFIVSPIAARLANLLYSTDIKRHVKKRIRRILDNIPDSALEITSKAWLAEKEADVKSKLLVESDEESLDTTLFLCRSCNQHFPGPRIFDHLCTSTSSPSSSAPGIAEYEPPAPVLPPDWKWPQYNPLKISRAWYPWNPETFIFDEHATGYFKQLMTLCDVKDCNELEAMDPQLKCQDCRSNRGAHVAQYNYLFTEGDSQE</sequence>
<dbReference type="SUPFAM" id="SSF81383">
    <property type="entry name" value="F-box domain"/>
    <property type="match status" value="1"/>
</dbReference>
<keyword evidence="4" id="KW-1185">Reference proteome</keyword>
<evidence type="ECO:0000256" key="1">
    <source>
        <dbReference type="SAM" id="MobiDB-lite"/>
    </source>
</evidence>
<dbReference type="SMART" id="SM00256">
    <property type="entry name" value="FBOX"/>
    <property type="match status" value="1"/>
</dbReference>
<dbReference type="InterPro" id="IPR001810">
    <property type="entry name" value="F-box_dom"/>
</dbReference>
<evidence type="ECO:0000313" key="3">
    <source>
        <dbReference type="EMBL" id="KAL0566711.1"/>
    </source>
</evidence>
<dbReference type="InterPro" id="IPR036047">
    <property type="entry name" value="F-box-like_dom_sf"/>
</dbReference>
<dbReference type="PROSITE" id="PS50181">
    <property type="entry name" value="FBOX"/>
    <property type="match status" value="1"/>
</dbReference>
<dbReference type="Pfam" id="PF00646">
    <property type="entry name" value="F-box"/>
    <property type="match status" value="1"/>
</dbReference>
<feature type="compositionally biased region" description="Basic residues" evidence="1">
    <location>
        <begin position="1"/>
        <end position="11"/>
    </location>
</feature>
<dbReference type="EMBL" id="JBAHYK010001803">
    <property type="protein sequence ID" value="KAL0566711.1"/>
    <property type="molecule type" value="Genomic_DNA"/>
</dbReference>
<proteinExistence type="predicted"/>
<organism evidence="3 4">
    <name type="scientific">Marasmius crinis-equi</name>
    <dbReference type="NCBI Taxonomy" id="585013"/>
    <lineage>
        <taxon>Eukaryota</taxon>
        <taxon>Fungi</taxon>
        <taxon>Dikarya</taxon>
        <taxon>Basidiomycota</taxon>
        <taxon>Agaricomycotina</taxon>
        <taxon>Agaricomycetes</taxon>
        <taxon>Agaricomycetidae</taxon>
        <taxon>Agaricales</taxon>
        <taxon>Marasmiineae</taxon>
        <taxon>Marasmiaceae</taxon>
        <taxon>Marasmius</taxon>
    </lineage>
</organism>
<protein>
    <recommendedName>
        <fullName evidence="2">F-box domain-containing protein</fullName>
    </recommendedName>
</protein>
<comment type="caution">
    <text evidence="3">The sequence shown here is derived from an EMBL/GenBank/DDBJ whole genome shotgun (WGS) entry which is preliminary data.</text>
</comment>